<sequence>MAKKKGKAIGNGKAALILAATQVPPQPPRLPERVEECHDDDDYIPDGDMIEELDANEEINDEEMNGAVQNHEDTMNEDQMNDELGIDPRQSNGPEPTLKAPVDANGKVIVRCKRGMFLDYEVSHKAVAIMRQFFNGPWLSWREVPTHAKVGMWNKFEEIHTILPGQLHHVHEVWNKHCQRRLTTSLGKVRSQKLLEAKGDLNKARDKPPNWISRENWNKLIDIWISPKWKKKSEANKNNRNTMKNGSISKHCGGSITFVNHDERLKLKLGREPTIVESFNRTHKTKQGMGGYVDKRSEAVMAKYSAEYSKKYGDASTSDAPPRDYDLWFEATGVPTHGHVYGFSPLEDLTGIIGQSSSGSRQSKRYSYSIYQPEAMAWKKENSLVIVVCLWAMVFGLANGEAVDQCGDVRGLSNGSYNYTDALAKAILFFEGQRSGKLPADQRVEWRGDSALTDGQIDNVDLTGGYYDAGDNIKFGWPMSFSVALLSWAATEYEAQIAAAGQLDYLHSAIRWGADFILKAHTSPTTLYTQVGDGSDHSCWERPEDMDTPRNLFEITAATPGTEVAADAAAALASAYMVFESVDSDYAAKLLEEAKALFEFADKYRGSYQASCPFYCSFSGYEDELLWGATWLFKATKDVQYLTFVSNNQNWSDVVPEFSWDNKFVGAQALLAKEYLAGKNDLAIYKTHADGFVCSLMPGSGTVKIQTTPGGLLFTRDTVNLQYVTSAAMVLFYYSNRLESAGIGGVQCSSANYSTAQIRAFAKSQVDYILGDNPLGYSYMVGYGTKYPQRIHHRGASVASIKVHPEKVGCGEGFADYFNTDKPNANIHIGAIVGGPNADDEFGDVRSESIHSEPTTYMNAAFVGASAPLLDEQCRLQLPLDEGTPMASTSKFNR</sequence>
<evidence type="ECO:0000313" key="12">
    <source>
        <dbReference type="Proteomes" id="UP000228380"/>
    </source>
</evidence>
<dbReference type="Gene3D" id="1.50.10.10">
    <property type="match status" value="1"/>
</dbReference>
<dbReference type="InterPro" id="IPR018221">
    <property type="entry name" value="Glyco_hydro_9_His_AS"/>
</dbReference>
<name>A0A8B8ZJW6_PHODC</name>
<dbReference type="GO" id="GO:0030245">
    <property type="term" value="P:cellulose catabolic process"/>
    <property type="evidence" value="ECO:0007669"/>
    <property type="project" value="UniProtKB-KW"/>
</dbReference>
<evidence type="ECO:0000256" key="3">
    <source>
        <dbReference type="ARBA" id="ARBA00022801"/>
    </source>
</evidence>
<evidence type="ECO:0000256" key="7">
    <source>
        <dbReference type="ARBA" id="ARBA00023326"/>
    </source>
</evidence>
<dbReference type="EC" id="3.2.1.4" evidence="9"/>
<accession>A0A8B8ZJW6</accession>
<dbReference type="Pfam" id="PF03004">
    <property type="entry name" value="Transposase_24"/>
    <property type="match status" value="1"/>
</dbReference>
<feature type="domain" description="Glycoside hydrolase family 9" evidence="11">
    <location>
        <begin position="419"/>
        <end position="865"/>
    </location>
</feature>
<dbReference type="KEGG" id="pda:103695538"/>
<evidence type="ECO:0000256" key="4">
    <source>
        <dbReference type="ARBA" id="ARBA00023001"/>
    </source>
</evidence>
<keyword evidence="7 8" id="KW-0624">Polysaccharide degradation</keyword>
<feature type="compositionally biased region" description="Acidic residues" evidence="10">
    <location>
        <begin position="37"/>
        <end position="47"/>
    </location>
</feature>
<dbReference type="PANTHER" id="PTHR22298">
    <property type="entry name" value="ENDO-1,4-BETA-GLUCANASE"/>
    <property type="match status" value="1"/>
</dbReference>
<dbReference type="GO" id="GO:0008810">
    <property type="term" value="F:cellulase activity"/>
    <property type="evidence" value="ECO:0007669"/>
    <property type="project" value="UniProtKB-EC"/>
</dbReference>
<keyword evidence="4 9" id="KW-0136">Cellulose degradation</keyword>
<protein>
    <recommendedName>
        <fullName evidence="9">Endoglucanase</fullName>
        <ecNumber evidence="9">3.2.1.4</ecNumber>
    </recommendedName>
</protein>
<dbReference type="RefSeq" id="XP_038973597.1">
    <property type="nucleotide sequence ID" value="XM_039117669.1"/>
</dbReference>
<dbReference type="FunFam" id="1.50.10.10:FF:000020">
    <property type="entry name" value="Endoglucanase"/>
    <property type="match status" value="1"/>
</dbReference>
<dbReference type="AlphaFoldDB" id="A0A8B8ZJW6"/>
<dbReference type="Proteomes" id="UP000228380">
    <property type="component" value="Unplaced"/>
</dbReference>
<evidence type="ECO:0000256" key="9">
    <source>
        <dbReference type="RuleBase" id="RU361166"/>
    </source>
</evidence>
<comment type="catalytic activity">
    <reaction evidence="1 9">
        <text>Endohydrolysis of (1-&gt;4)-beta-D-glucosidic linkages in cellulose, lichenin and cereal beta-D-glucans.</text>
        <dbReference type="EC" id="3.2.1.4"/>
    </reaction>
</comment>
<dbReference type="InterPro" id="IPR004252">
    <property type="entry name" value="Probable_transposase_24"/>
</dbReference>
<dbReference type="PROSITE" id="PS00592">
    <property type="entry name" value="GH9_2"/>
    <property type="match status" value="1"/>
</dbReference>
<evidence type="ECO:0000256" key="10">
    <source>
        <dbReference type="SAM" id="MobiDB-lite"/>
    </source>
</evidence>
<evidence type="ECO:0000256" key="5">
    <source>
        <dbReference type="ARBA" id="ARBA00023277"/>
    </source>
</evidence>
<gene>
    <name evidence="13" type="primary">LOC103695538</name>
</gene>
<dbReference type="OrthoDB" id="10257085at2759"/>
<feature type="active site" evidence="8">
    <location>
        <position position="792"/>
    </location>
</feature>
<evidence type="ECO:0000256" key="2">
    <source>
        <dbReference type="ARBA" id="ARBA00007072"/>
    </source>
</evidence>
<keyword evidence="12" id="KW-1185">Reference proteome</keyword>
<keyword evidence="6 8" id="KW-0326">Glycosidase</keyword>
<dbReference type="GeneID" id="103695538"/>
<proteinExistence type="inferred from homology"/>
<evidence type="ECO:0000313" key="13">
    <source>
        <dbReference type="RefSeq" id="XP_038973597.1"/>
    </source>
</evidence>
<feature type="region of interest" description="Disordered" evidence="10">
    <location>
        <begin position="79"/>
        <end position="100"/>
    </location>
</feature>
<dbReference type="InterPro" id="IPR012341">
    <property type="entry name" value="6hp_glycosidase-like_sf"/>
</dbReference>
<evidence type="ECO:0000256" key="1">
    <source>
        <dbReference type="ARBA" id="ARBA00000966"/>
    </source>
</evidence>
<evidence type="ECO:0000259" key="11">
    <source>
        <dbReference type="Pfam" id="PF00759"/>
    </source>
</evidence>
<dbReference type="InterPro" id="IPR008928">
    <property type="entry name" value="6-hairpin_glycosidase_sf"/>
</dbReference>
<dbReference type="InterPro" id="IPR001701">
    <property type="entry name" value="Glyco_hydro_9"/>
</dbReference>
<evidence type="ECO:0000256" key="6">
    <source>
        <dbReference type="ARBA" id="ARBA00023295"/>
    </source>
</evidence>
<keyword evidence="3 8" id="KW-0378">Hydrolase</keyword>
<feature type="region of interest" description="Disordered" evidence="10">
    <location>
        <begin position="20"/>
        <end position="47"/>
    </location>
</feature>
<dbReference type="Pfam" id="PF00759">
    <property type="entry name" value="Glyco_hydro_9"/>
    <property type="match status" value="1"/>
</dbReference>
<keyword evidence="5 8" id="KW-0119">Carbohydrate metabolism</keyword>
<evidence type="ECO:0000256" key="8">
    <source>
        <dbReference type="PROSITE-ProRule" id="PRU10059"/>
    </source>
</evidence>
<comment type="similarity">
    <text evidence="2 8 9">Belongs to the glycosyl hydrolase 9 (cellulase E) family.</text>
</comment>
<dbReference type="SUPFAM" id="SSF48208">
    <property type="entry name" value="Six-hairpin glycosidases"/>
    <property type="match status" value="1"/>
</dbReference>
<organism evidence="12 13">
    <name type="scientific">Phoenix dactylifera</name>
    <name type="common">Date palm</name>
    <dbReference type="NCBI Taxonomy" id="42345"/>
    <lineage>
        <taxon>Eukaryota</taxon>
        <taxon>Viridiplantae</taxon>
        <taxon>Streptophyta</taxon>
        <taxon>Embryophyta</taxon>
        <taxon>Tracheophyta</taxon>
        <taxon>Spermatophyta</taxon>
        <taxon>Magnoliopsida</taxon>
        <taxon>Liliopsida</taxon>
        <taxon>Arecaceae</taxon>
        <taxon>Coryphoideae</taxon>
        <taxon>Phoeniceae</taxon>
        <taxon>Phoenix</taxon>
    </lineage>
</organism>
<reference evidence="13" key="1">
    <citation type="submission" date="2025-08" db="UniProtKB">
        <authorList>
            <consortium name="RefSeq"/>
        </authorList>
    </citation>
    <scope>IDENTIFICATION</scope>
    <source>
        <tissue evidence="13">Young leaves</tissue>
    </source>
</reference>